<feature type="transmembrane region" description="Helical" evidence="6">
    <location>
        <begin position="382"/>
        <end position="402"/>
    </location>
</feature>
<evidence type="ECO:0000256" key="3">
    <source>
        <dbReference type="ARBA" id="ARBA00022692"/>
    </source>
</evidence>
<comment type="subcellular location">
    <subcellularLocation>
        <location evidence="1">Cell membrane</location>
        <topology evidence="1">Multi-pass membrane protein</topology>
    </subcellularLocation>
</comment>
<evidence type="ECO:0000256" key="4">
    <source>
        <dbReference type="ARBA" id="ARBA00022989"/>
    </source>
</evidence>
<dbReference type="GO" id="GO:0022857">
    <property type="term" value="F:transmembrane transporter activity"/>
    <property type="evidence" value="ECO:0007669"/>
    <property type="project" value="InterPro"/>
</dbReference>
<feature type="transmembrane region" description="Helical" evidence="6">
    <location>
        <begin position="141"/>
        <end position="163"/>
    </location>
</feature>
<dbReference type="Proteomes" id="UP000239872">
    <property type="component" value="Unassembled WGS sequence"/>
</dbReference>
<feature type="transmembrane region" description="Helical" evidence="6">
    <location>
        <begin position="53"/>
        <end position="71"/>
    </location>
</feature>
<evidence type="ECO:0000256" key="5">
    <source>
        <dbReference type="ARBA" id="ARBA00023136"/>
    </source>
</evidence>
<accession>A0A2S7STR7</accession>
<dbReference type="SUPFAM" id="SSF103473">
    <property type="entry name" value="MFS general substrate transporter"/>
    <property type="match status" value="1"/>
</dbReference>
<feature type="transmembrane region" description="Helical" evidence="6">
    <location>
        <begin position="348"/>
        <end position="370"/>
    </location>
</feature>
<feature type="transmembrane region" description="Helical" evidence="6">
    <location>
        <begin position="108"/>
        <end position="129"/>
    </location>
</feature>
<evidence type="ECO:0000256" key="6">
    <source>
        <dbReference type="SAM" id="Phobius"/>
    </source>
</evidence>
<evidence type="ECO:0000313" key="9">
    <source>
        <dbReference type="Proteomes" id="UP000239872"/>
    </source>
</evidence>
<name>A0A2S7STR7_9BACT</name>
<dbReference type="CDD" id="cd17324">
    <property type="entry name" value="MFS_NepI_like"/>
    <property type="match status" value="1"/>
</dbReference>
<dbReference type="InterPro" id="IPR036259">
    <property type="entry name" value="MFS_trans_sf"/>
</dbReference>
<evidence type="ECO:0000256" key="1">
    <source>
        <dbReference type="ARBA" id="ARBA00004651"/>
    </source>
</evidence>
<keyword evidence="4 6" id="KW-1133">Transmembrane helix</keyword>
<dbReference type="AlphaFoldDB" id="A0A2S7STR7"/>
<proteinExistence type="predicted"/>
<keyword evidence="2" id="KW-1003">Cell membrane</keyword>
<reference evidence="8 9" key="1">
    <citation type="submission" date="2018-01" db="EMBL/GenBank/DDBJ databases">
        <title>A novel member of the phylum Bacteroidetes isolated from glacier ice.</title>
        <authorList>
            <person name="Liu Q."/>
            <person name="Xin Y.-H."/>
        </authorList>
    </citation>
    <scope>NUCLEOTIDE SEQUENCE [LARGE SCALE GENOMIC DNA]</scope>
    <source>
        <strain evidence="8 9">RB1R16</strain>
    </source>
</reference>
<dbReference type="Gene3D" id="1.20.1250.20">
    <property type="entry name" value="MFS general substrate transporter like domains"/>
    <property type="match status" value="1"/>
</dbReference>
<feature type="transmembrane region" description="Helical" evidence="6">
    <location>
        <begin position="169"/>
        <end position="189"/>
    </location>
</feature>
<feature type="domain" description="Major facilitator superfamily (MFS) profile" evidence="7">
    <location>
        <begin position="17"/>
        <end position="406"/>
    </location>
</feature>
<dbReference type="RefSeq" id="WP_105040329.1">
    <property type="nucleotide sequence ID" value="NZ_PPSL01000004.1"/>
</dbReference>
<dbReference type="GO" id="GO:0005886">
    <property type="term" value="C:plasma membrane"/>
    <property type="evidence" value="ECO:0007669"/>
    <property type="project" value="UniProtKB-SubCell"/>
</dbReference>
<feature type="transmembrane region" description="Helical" evidence="6">
    <location>
        <begin position="12"/>
        <end position="33"/>
    </location>
</feature>
<keyword evidence="5 6" id="KW-0472">Membrane</keyword>
<evidence type="ECO:0000259" key="7">
    <source>
        <dbReference type="PROSITE" id="PS50850"/>
    </source>
</evidence>
<gene>
    <name evidence="8" type="ORF">CJD36_015910</name>
</gene>
<feature type="transmembrane region" description="Helical" evidence="6">
    <location>
        <begin position="307"/>
        <end position="327"/>
    </location>
</feature>
<feature type="transmembrane region" description="Helical" evidence="6">
    <location>
        <begin position="283"/>
        <end position="301"/>
    </location>
</feature>
<dbReference type="OrthoDB" id="9812221at2"/>
<dbReference type="InterPro" id="IPR020846">
    <property type="entry name" value="MFS_dom"/>
</dbReference>
<organism evidence="8 9">
    <name type="scientific">Flavipsychrobacter stenotrophus</name>
    <dbReference type="NCBI Taxonomy" id="2077091"/>
    <lineage>
        <taxon>Bacteria</taxon>
        <taxon>Pseudomonadati</taxon>
        <taxon>Bacteroidota</taxon>
        <taxon>Chitinophagia</taxon>
        <taxon>Chitinophagales</taxon>
        <taxon>Chitinophagaceae</taxon>
        <taxon>Flavipsychrobacter</taxon>
    </lineage>
</organism>
<evidence type="ECO:0000313" key="8">
    <source>
        <dbReference type="EMBL" id="PQJ10322.1"/>
    </source>
</evidence>
<evidence type="ECO:0000256" key="2">
    <source>
        <dbReference type="ARBA" id="ARBA00022475"/>
    </source>
</evidence>
<dbReference type="PROSITE" id="PS50850">
    <property type="entry name" value="MFS"/>
    <property type="match status" value="1"/>
</dbReference>
<dbReference type="Pfam" id="PF07690">
    <property type="entry name" value="MFS_1"/>
    <property type="match status" value="1"/>
</dbReference>
<dbReference type="PANTHER" id="PTHR43124:SF3">
    <property type="entry name" value="CHLORAMPHENICOL EFFLUX PUMP RV0191"/>
    <property type="match status" value="1"/>
</dbReference>
<comment type="caution">
    <text evidence="8">The sequence shown here is derived from an EMBL/GenBank/DDBJ whole genome shotgun (WGS) entry which is preliminary data.</text>
</comment>
<dbReference type="InterPro" id="IPR050189">
    <property type="entry name" value="MFS_Efflux_Transporters"/>
</dbReference>
<keyword evidence="3 6" id="KW-0812">Transmembrane</keyword>
<sequence length="414" mass="45614">MKQNTEKIPFSAYQKFVIFILAVTQFTVILDFMVMSPMGDLMMKALNLKTSQFGFAVSAYAFSAGVSGLLTAGFADKYDRKKLLLFFYTGFILGTIFCGLADSYELLIAARIITGLFGGVIGSVSMAIMADLFDIHHRGRVMGFIQMGFGASQVLGVPISLYIANYWGWHLPFIMVAGLAALVLVLIVVKLQPVTKHLEVKNDKNVFLHLWHTLADRNYRIGFLSTALLSIGGFMMMPFGSAFAVNNLHIPQDKLFILFMMSGVSSLVIMPLIGKFSDKVDKFILFAIASSWMAVMVVIYTNLSVTPLWLVIIFNVLMMMGIMSRMIPSSALTTSLPEMKDRGAFMSINSSLQQIAGGIAAAFAGMVVVQKTKTSPLEHYNTLGYIIVGVSVLSILMIYRVSVIVKNKLKEKVV</sequence>
<feature type="transmembrane region" description="Helical" evidence="6">
    <location>
        <begin position="221"/>
        <end position="243"/>
    </location>
</feature>
<dbReference type="PANTHER" id="PTHR43124">
    <property type="entry name" value="PURINE EFFLUX PUMP PBUE"/>
    <property type="match status" value="1"/>
</dbReference>
<dbReference type="InterPro" id="IPR011701">
    <property type="entry name" value="MFS"/>
</dbReference>
<feature type="transmembrane region" description="Helical" evidence="6">
    <location>
        <begin position="83"/>
        <end position="102"/>
    </location>
</feature>
<protein>
    <submittedName>
        <fullName evidence="8">MFS transporter</fullName>
    </submittedName>
</protein>
<keyword evidence="9" id="KW-1185">Reference proteome</keyword>
<dbReference type="EMBL" id="PPSL01000004">
    <property type="protein sequence ID" value="PQJ10322.1"/>
    <property type="molecule type" value="Genomic_DNA"/>
</dbReference>
<feature type="transmembrane region" description="Helical" evidence="6">
    <location>
        <begin position="255"/>
        <end position="274"/>
    </location>
</feature>